<feature type="compositionally biased region" description="Polar residues" evidence="7">
    <location>
        <begin position="741"/>
        <end position="752"/>
    </location>
</feature>
<dbReference type="PROSITE" id="PS50850">
    <property type="entry name" value="MFS"/>
    <property type="match status" value="1"/>
</dbReference>
<evidence type="ECO:0000256" key="4">
    <source>
        <dbReference type="ARBA" id="ARBA00022792"/>
    </source>
</evidence>
<organism evidence="10 11">
    <name type="scientific">Fonsecaea erecta</name>
    <dbReference type="NCBI Taxonomy" id="1367422"/>
    <lineage>
        <taxon>Eukaryota</taxon>
        <taxon>Fungi</taxon>
        <taxon>Dikarya</taxon>
        <taxon>Ascomycota</taxon>
        <taxon>Pezizomycotina</taxon>
        <taxon>Eurotiomycetes</taxon>
        <taxon>Chaetothyriomycetidae</taxon>
        <taxon>Chaetothyriales</taxon>
        <taxon>Herpotrichiellaceae</taxon>
        <taxon>Fonsecaea</taxon>
    </lineage>
</organism>
<sequence length="1101" mass="120747">MEEPDIQDQNILQNASPEMLHRTPGIRRQQTNTADALLVNFEGPDDCYSPYNWPTHKKIVTAFFYGFFCFTSSLASGILSPAVSELAFHFHVSVEVATLCSSTLFLLGYTTGPFVWSPMSDFYGRKIPIVISTFGFVCFGAGSATAKDFQTLALCRFFQGVMGASALILPLSAYADFWKGAHRGYASIAFLASVFGAPMLASPLAGFTVDNQSLGWRWCAWWTVILGGGDLVGMVLFASESYAPYLLKQKAVRLRVSTGEWAIHAKIEERHDTLGQMLKYLFQRPFIMVSKEPILLFICIYVAFVYALIFTFLVSYGIVFVEGYHMNRGLGGLPFFGIITGLAISAAIHMAQERKYARWIKENDGIMIPEWRMPICVTGAVAFAAGLFWFAWTAAYPRHVHWSIPTVSGVATGYGLLTIFIGCFNFILDIYKTNSASAFAIATISRSALAAGFPMFARQMFHNLGVQWANTLLGCLATLLIPVPICFWVWGARIRARSTFAVDNVLPPGPGRSGECRDDTSEDKDVERAGMEMKQAVDDGLGAQERDEGGPEKHFAGSDSTIAKLRRRHLNGLNLAFRSPYVLGDRIQTAAHQQLASPPAYLAMQDSRYVPNPLRPYYVPPSIGTDALPNATAGASKPIPQGTGFTFPDIDYSDYISDTSPSLPGSIKSIVDRALWKYANVVLAQPFEVAKLILQARVAQDDEEEDKKPRRRYTYGEGEDEEAQVHDEYDQEHSSDDEPNYFTSTAPFEQSISSRSPARGRRGRPPRETASSRFPDRRQQADVQLHLKNPHSLFDALSSLSSSSGALAMWRATNSTFVYNILTRTLETFFRSFLAAVLGVAETDILNTPAPGAIPDVSILTSTAPVVTILISTAAAALSALVLAPIDAARTRLILTPSSQEPRTLLGTLRTLPTPYLIPSHLIPITFFSSTLPTLISTSTPVFLKTYLGLDPVINPATWSVATFVGSALDLSIKFPLETVLRRAQIATWTSPAYAPPSSSSKRKVVTTIVPVPQSYRGILPTFWSIAREEGYSETRKDKTAALMGKAPRRKRRGQGIEGLYRGWRVGLWGLVGVWGTAFVGGLQGGSESNAAEAGVHGGKF</sequence>
<keyword evidence="4" id="KW-0496">Mitochondrion</keyword>
<dbReference type="InterPro" id="IPR023395">
    <property type="entry name" value="MCP_dom_sf"/>
</dbReference>
<dbReference type="InterPro" id="IPR011701">
    <property type="entry name" value="MFS"/>
</dbReference>
<dbReference type="CDD" id="cd17323">
    <property type="entry name" value="MFS_Tpo1_MDR_like"/>
    <property type="match status" value="1"/>
</dbReference>
<dbReference type="InterPro" id="IPR020846">
    <property type="entry name" value="MFS_dom"/>
</dbReference>
<name>A0A178ZY82_9EURO</name>
<dbReference type="PANTHER" id="PTHR23502:SF31">
    <property type="entry name" value="POLYAMINE TRANSPORTER 1"/>
    <property type="match status" value="1"/>
</dbReference>
<accession>A0A178ZY82</accession>
<feature type="transmembrane region" description="Helical" evidence="8">
    <location>
        <begin position="294"/>
        <end position="319"/>
    </location>
</feature>
<proteinExistence type="predicted"/>
<dbReference type="PANTHER" id="PTHR23502">
    <property type="entry name" value="MAJOR FACILITATOR SUPERFAMILY"/>
    <property type="match status" value="1"/>
</dbReference>
<keyword evidence="5 8" id="KW-1133">Transmembrane helix</keyword>
<feature type="transmembrane region" description="Helical" evidence="8">
    <location>
        <begin position="96"/>
        <end position="115"/>
    </location>
</feature>
<dbReference type="Gene3D" id="1.20.1250.20">
    <property type="entry name" value="MFS general substrate transporter like domains"/>
    <property type="match status" value="1"/>
</dbReference>
<dbReference type="SUPFAM" id="SSF103506">
    <property type="entry name" value="Mitochondrial carrier"/>
    <property type="match status" value="1"/>
</dbReference>
<feature type="transmembrane region" description="Helical" evidence="8">
    <location>
        <begin position="62"/>
        <end position="84"/>
    </location>
</feature>
<feature type="region of interest" description="Disordered" evidence="7">
    <location>
        <begin position="541"/>
        <end position="560"/>
    </location>
</feature>
<dbReference type="RefSeq" id="XP_018698116.1">
    <property type="nucleotide sequence ID" value="XM_018832237.1"/>
</dbReference>
<comment type="caution">
    <text evidence="10">The sequence shown here is derived from an EMBL/GenBank/DDBJ whole genome shotgun (WGS) entry which is preliminary data.</text>
</comment>
<evidence type="ECO:0000256" key="5">
    <source>
        <dbReference type="ARBA" id="ARBA00022989"/>
    </source>
</evidence>
<comment type="subcellular location">
    <subcellularLocation>
        <location evidence="1">Membrane</location>
        <topology evidence="1">Multi-pass membrane protein</topology>
    </subcellularLocation>
</comment>
<dbReference type="InterPro" id="IPR036259">
    <property type="entry name" value="MFS_trans_sf"/>
</dbReference>
<dbReference type="Gene3D" id="1.50.40.10">
    <property type="entry name" value="Mitochondrial carrier domain"/>
    <property type="match status" value="1"/>
</dbReference>
<feature type="transmembrane region" description="Helical" evidence="8">
    <location>
        <begin position="371"/>
        <end position="392"/>
    </location>
</feature>
<evidence type="ECO:0000313" key="11">
    <source>
        <dbReference type="Proteomes" id="UP000078343"/>
    </source>
</evidence>
<feature type="transmembrane region" description="Helical" evidence="8">
    <location>
        <begin position="127"/>
        <end position="145"/>
    </location>
</feature>
<keyword evidence="3 8" id="KW-0812">Transmembrane</keyword>
<reference evidence="10 11" key="1">
    <citation type="submission" date="2016-04" db="EMBL/GenBank/DDBJ databases">
        <title>Draft genome of Fonsecaea erecta CBS 125763.</title>
        <authorList>
            <person name="Weiss V.A."/>
            <person name="Vicente V.A."/>
            <person name="Raittz R.T."/>
            <person name="Moreno L.F."/>
            <person name="De Souza E.M."/>
            <person name="Pedrosa F.O."/>
            <person name="Steffens M.B."/>
            <person name="Faoro H."/>
            <person name="Tadra-Sfeir M.Z."/>
            <person name="Najafzadeh M.J."/>
            <person name="Felipe M.S."/>
            <person name="Teixeira M."/>
            <person name="Sun J."/>
            <person name="Xi L."/>
            <person name="Gomes R."/>
            <person name="De Azevedo C.M."/>
            <person name="Salgado C.G."/>
            <person name="Da Silva M.B."/>
            <person name="Nascimento M.F."/>
            <person name="Queiroz-Telles F."/>
            <person name="Attili D.S."/>
            <person name="Gorbushina A."/>
        </authorList>
    </citation>
    <scope>NUCLEOTIDE SEQUENCE [LARGE SCALE GENOMIC DNA]</scope>
    <source>
        <strain evidence="10 11">CBS 125763</strain>
    </source>
</reference>
<evidence type="ECO:0000256" key="8">
    <source>
        <dbReference type="SAM" id="Phobius"/>
    </source>
</evidence>
<feature type="transmembrane region" description="Helical" evidence="8">
    <location>
        <begin position="412"/>
        <end position="431"/>
    </location>
</feature>
<dbReference type="GO" id="GO:0005886">
    <property type="term" value="C:plasma membrane"/>
    <property type="evidence" value="ECO:0007669"/>
    <property type="project" value="TreeGrafter"/>
</dbReference>
<dbReference type="GeneID" id="30004891"/>
<evidence type="ECO:0000313" key="10">
    <source>
        <dbReference type="EMBL" id="OAP64749.1"/>
    </source>
</evidence>
<evidence type="ECO:0000256" key="1">
    <source>
        <dbReference type="ARBA" id="ARBA00004141"/>
    </source>
</evidence>
<dbReference type="AlphaFoldDB" id="A0A178ZY82"/>
<keyword evidence="4" id="KW-0999">Mitochondrion inner membrane</keyword>
<evidence type="ECO:0000256" key="2">
    <source>
        <dbReference type="ARBA" id="ARBA00022448"/>
    </source>
</evidence>
<evidence type="ECO:0000256" key="3">
    <source>
        <dbReference type="ARBA" id="ARBA00022692"/>
    </source>
</evidence>
<dbReference type="OrthoDB" id="9986881at2759"/>
<feature type="compositionally biased region" description="Basic and acidic residues" evidence="7">
    <location>
        <begin position="544"/>
        <end position="556"/>
    </location>
</feature>
<feature type="transmembrane region" description="Helical" evidence="8">
    <location>
        <begin position="221"/>
        <end position="247"/>
    </location>
</feature>
<keyword evidence="2" id="KW-0813">Transport</keyword>
<dbReference type="GO" id="GO:0022857">
    <property type="term" value="F:transmembrane transporter activity"/>
    <property type="evidence" value="ECO:0007669"/>
    <property type="project" value="InterPro"/>
</dbReference>
<feature type="transmembrane region" description="Helical" evidence="8">
    <location>
        <begin position="468"/>
        <end position="490"/>
    </location>
</feature>
<keyword evidence="11" id="KW-1185">Reference proteome</keyword>
<dbReference type="Proteomes" id="UP000078343">
    <property type="component" value="Unassembled WGS sequence"/>
</dbReference>
<protein>
    <recommendedName>
        <fullName evidence="9">Major facilitator superfamily (MFS) profile domain-containing protein</fullName>
    </recommendedName>
</protein>
<gene>
    <name evidence="10" type="ORF">AYL99_00721</name>
</gene>
<dbReference type="SUPFAM" id="SSF103473">
    <property type="entry name" value="MFS general substrate transporter"/>
    <property type="match status" value="1"/>
</dbReference>
<feature type="transmembrane region" description="Helical" evidence="8">
    <location>
        <begin position="184"/>
        <end position="201"/>
    </location>
</feature>
<keyword evidence="6 8" id="KW-0472">Membrane</keyword>
<feature type="transmembrane region" description="Helical" evidence="8">
    <location>
        <begin position="331"/>
        <end position="351"/>
    </location>
</feature>
<evidence type="ECO:0000259" key="9">
    <source>
        <dbReference type="PROSITE" id="PS50850"/>
    </source>
</evidence>
<evidence type="ECO:0000256" key="7">
    <source>
        <dbReference type="SAM" id="MobiDB-lite"/>
    </source>
</evidence>
<dbReference type="FunFam" id="1.20.1250.20:FF:000011">
    <property type="entry name" value="MFS multidrug transporter, putative"/>
    <property type="match status" value="1"/>
</dbReference>
<evidence type="ECO:0000256" key="6">
    <source>
        <dbReference type="ARBA" id="ARBA00023136"/>
    </source>
</evidence>
<feature type="region of interest" description="Disordered" evidence="7">
    <location>
        <begin position="698"/>
        <end position="778"/>
    </location>
</feature>
<dbReference type="STRING" id="1367422.A0A178ZY82"/>
<feature type="transmembrane region" description="Helical" evidence="8">
    <location>
        <begin position="157"/>
        <end position="177"/>
    </location>
</feature>
<feature type="domain" description="Major facilitator superfamily (MFS) profile" evidence="9">
    <location>
        <begin position="61"/>
        <end position="495"/>
    </location>
</feature>
<feature type="compositionally biased region" description="Basic and acidic residues" evidence="7">
    <location>
        <begin position="723"/>
        <end position="736"/>
    </location>
</feature>
<dbReference type="Pfam" id="PF07690">
    <property type="entry name" value="MFS_1"/>
    <property type="match status" value="1"/>
</dbReference>
<feature type="transmembrane region" description="Helical" evidence="8">
    <location>
        <begin position="438"/>
        <end position="456"/>
    </location>
</feature>
<dbReference type="EMBL" id="LVYI01000001">
    <property type="protein sequence ID" value="OAP64749.1"/>
    <property type="molecule type" value="Genomic_DNA"/>
</dbReference>